<organism evidence="1 2">
    <name type="scientific">Belliella marina</name>
    <dbReference type="NCBI Taxonomy" id="1644146"/>
    <lineage>
        <taxon>Bacteria</taxon>
        <taxon>Pseudomonadati</taxon>
        <taxon>Bacteroidota</taxon>
        <taxon>Cytophagia</taxon>
        <taxon>Cytophagales</taxon>
        <taxon>Cyclobacteriaceae</taxon>
        <taxon>Belliella</taxon>
    </lineage>
</organism>
<name>A0ABW4VME4_9BACT</name>
<dbReference type="SUPFAM" id="SSF56059">
    <property type="entry name" value="Glutathione synthetase ATP-binding domain-like"/>
    <property type="match status" value="1"/>
</dbReference>
<comment type="caution">
    <text evidence="1">The sequence shown here is derived from an EMBL/GenBank/DDBJ whole genome shotgun (WGS) entry which is preliminary data.</text>
</comment>
<reference evidence="2" key="1">
    <citation type="journal article" date="2019" name="Int. J. Syst. Evol. Microbiol.">
        <title>The Global Catalogue of Microorganisms (GCM) 10K type strain sequencing project: providing services to taxonomists for standard genome sequencing and annotation.</title>
        <authorList>
            <consortium name="The Broad Institute Genomics Platform"/>
            <consortium name="The Broad Institute Genome Sequencing Center for Infectious Disease"/>
            <person name="Wu L."/>
            <person name="Ma J."/>
        </authorList>
    </citation>
    <scope>NUCLEOTIDE SEQUENCE [LARGE SCALE GENOMIC DNA]</scope>
    <source>
        <strain evidence="2">CGMCC 1.15180</strain>
    </source>
</reference>
<keyword evidence="2" id="KW-1185">Reference proteome</keyword>
<dbReference type="Proteomes" id="UP001597361">
    <property type="component" value="Unassembled WGS sequence"/>
</dbReference>
<dbReference type="RefSeq" id="WP_376885125.1">
    <property type="nucleotide sequence ID" value="NZ_JBHUHR010000022.1"/>
</dbReference>
<gene>
    <name evidence="1" type="ORF">ACFSKL_07945</name>
</gene>
<protein>
    <submittedName>
        <fullName evidence="1">Uncharacterized protein</fullName>
    </submittedName>
</protein>
<evidence type="ECO:0000313" key="2">
    <source>
        <dbReference type="Proteomes" id="UP001597361"/>
    </source>
</evidence>
<sequence length="498" mass="56920">MKSSLPTAGVRFHNLSRPIGVIIKEKKYKHMKLSISKNVHLVEPGDFEPTDHWYPRVLNSNIHPLVSYFLNLTHEQMVERYHRLNPQSDPETIKNIMAYQPKYFRWAGTDLMHVTNHEGNRRLTVIETNSCPSGQKSMPLLDLNVEQGGYKRLIEQTFKPMVDAHGEKGALAVIYDKNPMENIGYAATVADVFGEDVFLAKFDKDDQDPPVKFTDGKMHVKNEKEEWVEIRAAFRYVTQEPWTRIPKNPKTLLLNPIEACLAGGRNKEVASAAYDRFNEEFRDKGIGIFTPDTYRKVKYSELDKYFEILGGSMVIKVPDSNAGQGVYTVVNKKELEHAKSEIDPKDDYLVQQLIHSNYSKGLDPNKSWYHVGTIPDSKGRSFAFDLRLMMHATSEGMRPLAVYSRKSRFPLNQELPEDMNSWEVYGTNLSIKGEDGWSYADERLMLFDVRNFGQLGLGVDELIKGFVQSTMAVYAIDQNAIQTFGQSESKSYFTTSNQ</sequence>
<evidence type="ECO:0000313" key="1">
    <source>
        <dbReference type="EMBL" id="MFD2034715.1"/>
    </source>
</evidence>
<dbReference type="EMBL" id="JBHUHR010000022">
    <property type="protein sequence ID" value="MFD2034715.1"/>
    <property type="molecule type" value="Genomic_DNA"/>
</dbReference>
<accession>A0ABW4VME4</accession>
<proteinExistence type="predicted"/>